<dbReference type="AlphaFoldDB" id="A0A7C2V405"/>
<proteinExistence type="predicted"/>
<dbReference type="SUPFAM" id="SSF48695">
    <property type="entry name" value="Multiheme cytochromes"/>
    <property type="match status" value="1"/>
</dbReference>
<protein>
    <recommendedName>
        <fullName evidence="2">Cytochrome C</fullName>
    </recommendedName>
</protein>
<dbReference type="EMBL" id="DSFP01000001">
    <property type="protein sequence ID" value="HEW45062.1"/>
    <property type="molecule type" value="Genomic_DNA"/>
</dbReference>
<dbReference type="GO" id="GO:0020037">
    <property type="term" value="F:heme binding"/>
    <property type="evidence" value="ECO:0007669"/>
    <property type="project" value="InterPro"/>
</dbReference>
<dbReference type="GO" id="GO:0022900">
    <property type="term" value="P:electron transport chain"/>
    <property type="evidence" value="ECO:0007669"/>
    <property type="project" value="InterPro"/>
</dbReference>
<sequence>MKRSLLLMSLLFGFSFSQQVVMKKPPKSLEKYYPPQSQRMEFLSNMHTMSTAFHGISLNINEGRWDKALEWANQLKKAYEESAKMVPEWKDYYKPALVDNLVKAVQSKNADAVIKASREIGRTCNKCHQENQAVVKLYYHFPRYDNIKLEDPVELQELKVKDYMKKLSDSMKSLRVFLIQGDTAKAKEHGDNFVERAKQLNTMCTKCHTSKASIEALAGKDYLTSLDNLQKALSAPQVNKNTVFKHLSEIGQYCYRCHNVHLIPTLVQNVLK</sequence>
<dbReference type="InterPro" id="IPR036280">
    <property type="entry name" value="Multihaem_cyt_sf"/>
</dbReference>
<evidence type="ECO:0008006" key="2">
    <source>
        <dbReference type="Google" id="ProtNLM"/>
    </source>
</evidence>
<gene>
    <name evidence="1" type="ORF">ENO47_00065</name>
</gene>
<reference evidence="1" key="1">
    <citation type="journal article" date="2020" name="mSystems">
        <title>Genome- and Community-Level Interaction Insights into Carbon Utilization and Element Cycling Functions of Hydrothermarchaeota in Hydrothermal Sediment.</title>
        <authorList>
            <person name="Zhou Z."/>
            <person name="Liu Y."/>
            <person name="Xu W."/>
            <person name="Pan J."/>
            <person name="Luo Z.H."/>
            <person name="Li M."/>
        </authorList>
    </citation>
    <scope>NUCLEOTIDE SEQUENCE [LARGE SCALE GENOMIC DNA]</scope>
    <source>
        <strain evidence="1">SpSt-132</strain>
    </source>
</reference>
<dbReference type="InterPro" id="IPR010980">
    <property type="entry name" value="Cyt_c/b562"/>
</dbReference>
<dbReference type="SUPFAM" id="SSF47175">
    <property type="entry name" value="Cytochromes"/>
    <property type="match status" value="1"/>
</dbReference>
<comment type="caution">
    <text evidence="1">The sequence shown here is derived from an EMBL/GenBank/DDBJ whole genome shotgun (WGS) entry which is preliminary data.</text>
</comment>
<accession>A0A7C2V405</accession>
<dbReference type="GO" id="GO:0005506">
    <property type="term" value="F:iron ion binding"/>
    <property type="evidence" value="ECO:0007669"/>
    <property type="project" value="InterPro"/>
</dbReference>
<dbReference type="GO" id="GO:0009055">
    <property type="term" value="F:electron transfer activity"/>
    <property type="evidence" value="ECO:0007669"/>
    <property type="project" value="InterPro"/>
</dbReference>
<evidence type="ECO:0000313" key="1">
    <source>
        <dbReference type="EMBL" id="HEW45062.1"/>
    </source>
</evidence>
<organism evidence="1">
    <name type="scientific">Hydrogenobacter sp</name>
    <dbReference type="NCBI Taxonomy" id="2152829"/>
    <lineage>
        <taxon>Bacteria</taxon>
        <taxon>Pseudomonadati</taxon>
        <taxon>Aquificota</taxon>
        <taxon>Aquificia</taxon>
        <taxon>Aquificales</taxon>
        <taxon>Aquificaceae</taxon>
        <taxon>Hydrogenobacter</taxon>
    </lineage>
</organism>
<name>A0A7C2V405_9AQUI</name>